<comment type="caution">
    <text evidence="1">The sequence shown here is derived from an EMBL/GenBank/DDBJ whole genome shotgun (WGS) entry which is preliminary data.</text>
</comment>
<proteinExistence type="predicted"/>
<evidence type="ECO:0000313" key="1">
    <source>
        <dbReference type="EMBL" id="MEC0232276.1"/>
    </source>
</evidence>
<name>A0ABU6GEG4_9BACL</name>
<evidence type="ECO:0008006" key="3">
    <source>
        <dbReference type="Google" id="ProtNLM"/>
    </source>
</evidence>
<dbReference type="EMBL" id="JARLKY010000117">
    <property type="protein sequence ID" value="MEC0232276.1"/>
    <property type="molecule type" value="Genomic_DNA"/>
</dbReference>
<sequence length="140" mass="16065">MIEADIESGIVTKLKELEPDLPVYTEQIVPRPLESAFFIQLISSGQVKGLNRRYTRSLLYHIAFYPKPESVAKKEDCRRMGERLYAAMGIIDVNGPIRARNLSCEVVDEVLHFSLDFQVTLVEEKPIEPKMKNLDQEVRT</sequence>
<dbReference type="InterPro" id="IPR049254">
    <property type="entry name" value="Phage_tail_terminator"/>
</dbReference>
<accession>A0ABU6GEG4</accession>
<dbReference type="Pfam" id="PF20765">
    <property type="entry name" value="Phage_tail_terminator_8"/>
    <property type="match status" value="1"/>
</dbReference>
<dbReference type="RefSeq" id="WP_173221171.1">
    <property type="nucleotide sequence ID" value="NZ_JABMKZ010000013.1"/>
</dbReference>
<reference evidence="1 2" key="1">
    <citation type="submission" date="2023-03" db="EMBL/GenBank/DDBJ databases">
        <title>Bacillus Genome Sequencing.</title>
        <authorList>
            <person name="Dunlap C."/>
        </authorList>
    </citation>
    <scope>NUCLEOTIDE SEQUENCE [LARGE SCALE GENOMIC DNA]</scope>
    <source>
        <strain evidence="1 2">BD-533</strain>
    </source>
</reference>
<evidence type="ECO:0000313" key="2">
    <source>
        <dbReference type="Proteomes" id="UP001338137"/>
    </source>
</evidence>
<dbReference type="Proteomes" id="UP001338137">
    <property type="component" value="Unassembled WGS sequence"/>
</dbReference>
<keyword evidence="2" id="KW-1185">Reference proteome</keyword>
<protein>
    <recommendedName>
        <fullName evidence="3">Phage portal protein</fullName>
    </recommendedName>
</protein>
<organism evidence="1 2">
    <name type="scientific">Paenibacillus alba</name>
    <dbReference type="NCBI Taxonomy" id="1197127"/>
    <lineage>
        <taxon>Bacteria</taxon>
        <taxon>Bacillati</taxon>
        <taxon>Bacillota</taxon>
        <taxon>Bacilli</taxon>
        <taxon>Bacillales</taxon>
        <taxon>Paenibacillaceae</taxon>
        <taxon>Paenibacillus</taxon>
    </lineage>
</organism>
<gene>
    <name evidence="1" type="ORF">P4I72_34770</name>
</gene>